<evidence type="ECO:0000256" key="3">
    <source>
        <dbReference type="ARBA" id="ARBA00022989"/>
    </source>
</evidence>
<feature type="transmembrane region" description="Helical" evidence="6">
    <location>
        <begin position="247"/>
        <end position="268"/>
    </location>
</feature>
<accession>A0A4Y7SW08</accession>
<keyword evidence="4 6" id="KW-0472">Membrane</keyword>
<reference evidence="8 9" key="1">
    <citation type="journal article" date="2019" name="Nat. Ecol. Evol.">
        <title>Megaphylogeny resolves global patterns of mushroom evolution.</title>
        <authorList>
            <person name="Varga T."/>
            <person name="Krizsan K."/>
            <person name="Foldi C."/>
            <person name="Dima B."/>
            <person name="Sanchez-Garcia M."/>
            <person name="Sanchez-Ramirez S."/>
            <person name="Szollosi G.J."/>
            <person name="Szarkandi J.G."/>
            <person name="Papp V."/>
            <person name="Albert L."/>
            <person name="Andreopoulos W."/>
            <person name="Angelini C."/>
            <person name="Antonin V."/>
            <person name="Barry K.W."/>
            <person name="Bougher N.L."/>
            <person name="Buchanan P."/>
            <person name="Buyck B."/>
            <person name="Bense V."/>
            <person name="Catcheside P."/>
            <person name="Chovatia M."/>
            <person name="Cooper J."/>
            <person name="Damon W."/>
            <person name="Desjardin D."/>
            <person name="Finy P."/>
            <person name="Geml J."/>
            <person name="Haridas S."/>
            <person name="Hughes K."/>
            <person name="Justo A."/>
            <person name="Karasinski D."/>
            <person name="Kautmanova I."/>
            <person name="Kiss B."/>
            <person name="Kocsube S."/>
            <person name="Kotiranta H."/>
            <person name="LaButti K.M."/>
            <person name="Lechner B.E."/>
            <person name="Liimatainen K."/>
            <person name="Lipzen A."/>
            <person name="Lukacs Z."/>
            <person name="Mihaltcheva S."/>
            <person name="Morgado L.N."/>
            <person name="Niskanen T."/>
            <person name="Noordeloos M.E."/>
            <person name="Ohm R.A."/>
            <person name="Ortiz-Santana B."/>
            <person name="Ovrebo C."/>
            <person name="Racz N."/>
            <person name="Riley R."/>
            <person name="Savchenko A."/>
            <person name="Shiryaev A."/>
            <person name="Soop K."/>
            <person name="Spirin V."/>
            <person name="Szebenyi C."/>
            <person name="Tomsovsky M."/>
            <person name="Tulloss R.E."/>
            <person name="Uehling J."/>
            <person name="Grigoriev I.V."/>
            <person name="Vagvolgyi C."/>
            <person name="Papp T."/>
            <person name="Martin F.M."/>
            <person name="Miettinen O."/>
            <person name="Hibbett D.S."/>
            <person name="Nagy L.G."/>
        </authorList>
    </citation>
    <scope>NUCLEOTIDE SEQUENCE [LARGE SCALE GENOMIC DNA]</scope>
    <source>
        <strain evidence="8 9">FP101781</strain>
    </source>
</reference>
<dbReference type="CDD" id="cd17323">
    <property type="entry name" value="MFS_Tpo1_MDR_like"/>
    <property type="match status" value="1"/>
</dbReference>
<dbReference type="Pfam" id="PF07690">
    <property type="entry name" value="MFS_1"/>
    <property type="match status" value="1"/>
</dbReference>
<evidence type="ECO:0000256" key="1">
    <source>
        <dbReference type="ARBA" id="ARBA00004141"/>
    </source>
</evidence>
<evidence type="ECO:0000259" key="7">
    <source>
        <dbReference type="PROSITE" id="PS50850"/>
    </source>
</evidence>
<dbReference type="EMBL" id="QPFP01000051">
    <property type="protein sequence ID" value="TEB26040.1"/>
    <property type="molecule type" value="Genomic_DNA"/>
</dbReference>
<dbReference type="STRING" id="71717.A0A4Y7SW08"/>
<proteinExistence type="predicted"/>
<feature type="transmembrane region" description="Helical" evidence="6">
    <location>
        <begin position="496"/>
        <end position="519"/>
    </location>
</feature>
<feature type="transmembrane region" description="Helical" evidence="6">
    <location>
        <begin position="92"/>
        <end position="109"/>
    </location>
</feature>
<dbReference type="InterPro" id="IPR036259">
    <property type="entry name" value="MFS_trans_sf"/>
</dbReference>
<organism evidence="8 9">
    <name type="scientific">Coprinellus micaceus</name>
    <name type="common">Glistening ink-cap mushroom</name>
    <name type="synonym">Coprinus micaceus</name>
    <dbReference type="NCBI Taxonomy" id="71717"/>
    <lineage>
        <taxon>Eukaryota</taxon>
        <taxon>Fungi</taxon>
        <taxon>Dikarya</taxon>
        <taxon>Basidiomycota</taxon>
        <taxon>Agaricomycotina</taxon>
        <taxon>Agaricomycetes</taxon>
        <taxon>Agaricomycetidae</taxon>
        <taxon>Agaricales</taxon>
        <taxon>Agaricineae</taxon>
        <taxon>Psathyrellaceae</taxon>
        <taxon>Coprinellus</taxon>
    </lineage>
</organism>
<evidence type="ECO:0000256" key="4">
    <source>
        <dbReference type="ARBA" id="ARBA00023136"/>
    </source>
</evidence>
<dbReference type="FunFam" id="1.20.1250.20:FF:000082">
    <property type="entry name" value="MFS multidrug transporter, putative"/>
    <property type="match status" value="1"/>
</dbReference>
<dbReference type="Gene3D" id="1.20.1250.20">
    <property type="entry name" value="MFS general substrate transporter like domains"/>
    <property type="match status" value="1"/>
</dbReference>
<feature type="region of interest" description="Disordered" evidence="5">
    <location>
        <begin position="36"/>
        <end position="80"/>
    </location>
</feature>
<comment type="caution">
    <text evidence="8">The sequence shown here is derived from an EMBL/GenBank/DDBJ whole genome shotgun (WGS) entry which is preliminary data.</text>
</comment>
<dbReference type="AlphaFoldDB" id="A0A4Y7SW08"/>
<name>A0A4Y7SW08_COPMI</name>
<evidence type="ECO:0000313" key="9">
    <source>
        <dbReference type="Proteomes" id="UP000298030"/>
    </source>
</evidence>
<gene>
    <name evidence="8" type="ORF">FA13DRAFT_1756428</name>
</gene>
<protein>
    <submittedName>
        <fullName evidence="8">MFS general substrate transporter</fullName>
    </submittedName>
</protein>
<feature type="transmembrane region" description="Helical" evidence="6">
    <location>
        <begin position="364"/>
        <end position="384"/>
    </location>
</feature>
<feature type="transmembrane region" description="Helical" evidence="6">
    <location>
        <begin position="405"/>
        <end position="424"/>
    </location>
</feature>
<feature type="transmembrane region" description="Helical" evidence="6">
    <location>
        <begin position="160"/>
        <end position="178"/>
    </location>
</feature>
<dbReference type="SUPFAM" id="SSF103473">
    <property type="entry name" value="MFS general substrate transporter"/>
    <property type="match status" value="1"/>
</dbReference>
<keyword evidence="2 6" id="KW-0812">Transmembrane</keyword>
<sequence length="559" mass="61291">MTFTNDASNPPSPHRPKPKPLVADLDLEATITREEAAISRYGGDDVEEPPPKSPVTKGPALFAQAPKDPNMVDWDGPDDPANPQNWSRGYKWFVTTICIVLSVNVTFASSAPASATARIIAEFHISREVSYLITTVFLLGYCFGPLIWGPGSELVGRRGIFIGAMFMYTIFILGQALAQNIETLLVTRFISGFFACAPLTNSGGVIADIWDANTRGLAASLFTFSVFLGPVLGPIVSGFIAHSDATWRWVFWVMMMFAGVCTTSAFFLPETYAPVLLARKAKALRKADPEKHKEIFAEHERQDWSAKGIVKRTILRPFSMLSMEPILVLVTIYLSLVYGLLYALFQAIPIIFVVIRGFTIAEDGLIFIGVGIGTTIGSLINAWTSRHYPELIKKWKGFPPPEERLIGGMIGAPILVIGCFWMGWTGNYQSVHWAAPAVATVFVGCGISLIFLAFITYLVDTYLMYSASALAANTVVRSAVAAAFPLFTTQMFLNLGVNWACTLIGLLMLLFVPAPFLFYKYGHIIRGKSKFAPCIDLMIKKQMDEAAGQSGEKEKGVQA</sequence>
<evidence type="ECO:0000256" key="5">
    <source>
        <dbReference type="SAM" id="MobiDB-lite"/>
    </source>
</evidence>
<dbReference type="PANTHER" id="PTHR23502">
    <property type="entry name" value="MAJOR FACILITATOR SUPERFAMILY"/>
    <property type="match status" value="1"/>
</dbReference>
<dbReference type="PANTHER" id="PTHR23502:SF74">
    <property type="entry name" value="MAJOR FACILITATOR SUPERFAMILY (MFS) PROFILE DOMAIN-CONTAINING PROTEIN"/>
    <property type="match status" value="1"/>
</dbReference>
<dbReference type="PROSITE" id="PS50850">
    <property type="entry name" value="MFS"/>
    <property type="match status" value="1"/>
</dbReference>
<feature type="transmembrane region" description="Helical" evidence="6">
    <location>
        <begin position="129"/>
        <end position="148"/>
    </location>
</feature>
<feature type="domain" description="Major facilitator superfamily (MFS) profile" evidence="7">
    <location>
        <begin position="90"/>
        <end position="523"/>
    </location>
</feature>
<feature type="transmembrane region" description="Helical" evidence="6">
    <location>
        <begin position="217"/>
        <end position="241"/>
    </location>
</feature>
<dbReference type="InterPro" id="IPR020846">
    <property type="entry name" value="MFS_dom"/>
</dbReference>
<dbReference type="Proteomes" id="UP000298030">
    <property type="component" value="Unassembled WGS sequence"/>
</dbReference>
<evidence type="ECO:0000313" key="8">
    <source>
        <dbReference type="EMBL" id="TEB26040.1"/>
    </source>
</evidence>
<dbReference type="GO" id="GO:0005886">
    <property type="term" value="C:plasma membrane"/>
    <property type="evidence" value="ECO:0007669"/>
    <property type="project" value="TreeGrafter"/>
</dbReference>
<feature type="transmembrane region" description="Helical" evidence="6">
    <location>
        <begin position="326"/>
        <end position="352"/>
    </location>
</feature>
<evidence type="ECO:0000256" key="2">
    <source>
        <dbReference type="ARBA" id="ARBA00022692"/>
    </source>
</evidence>
<keyword evidence="3 6" id="KW-1133">Transmembrane helix</keyword>
<feature type="transmembrane region" description="Helical" evidence="6">
    <location>
        <begin position="190"/>
        <end position="210"/>
    </location>
</feature>
<evidence type="ECO:0000256" key="6">
    <source>
        <dbReference type="SAM" id="Phobius"/>
    </source>
</evidence>
<dbReference type="OrthoDB" id="9986881at2759"/>
<feature type="transmembrane region" description="Helical" evidence="6">
    <location>
        <begin position="430"/>
        <end position="455"/>
    </location>
</feature>
<comment type="subcellular location">
    <subcellularLocation>
        <location evidence="1">Membrane</location>
        <topology evidence="1">Multi-pass membrane protein</topology>
    </subcellularLocation>
</comment>
<keyword evidence="9" id="KW-1185">Reference proteome</keyword>
<dbReference type="InterPro" id="IPR011701">
    <property type="entry name" value="MFS"/>
</dbReference>
<dbReference type="GO" id="GO:0022857">
    <property type="term" value="F:transmembrane transporter activity"/>
    <property type="evidence" value="ECO:0007669"/>
    <property type="project" value="InterPro"/>
</dbReference>
<feature type="region of interest" description="Disordered" evidence="5">
    <location>
        <begin position="1"/>
        <end position="22"/>
    </location>
</feature>